<feature type="region of interest" description="Disordered" evidence="8">
    <location>
        <begin position="1054"/>
        <end position="1089"/>
    </location>
</feature>
<keyword evidence="13" id="KW-1185">Reference proteome</keyword>
<keyword evidence="6" id="KW-0472">Membrane</keyword>
<feature type="domain" description="Tyrosine specific protein phosphatases" evidence="11">
    <location>
        <begin position="916"/>
        <end position="1001"/>
    </location>
</feature>
<evidence type="ECO:0000256" key="1">
    <source>
        <dbReference type="ARBA" id="ARBA00004167"/>
    </source>
</evidence>
<evidence type="ECO:0000256" key="9">
    <source>
        <dbReference type="SAM" id="SignalP"/>
    </source>
</evidence>
<gene>
    <name evidence="14" type="primary">PTPRC</name>
</gene>
<feature type="domain" description="Tyrosine specific protein phosphatases" evidence="11">
    <location>
        <begin position="636"/>
        <end position="685"/>
    </location>
</feature>
<evidence type="ECO:0000259" key="11">
    <source>
        <dbReference type="PROSITE" id="PS50056"/>
    </source>
</evidence>
<dbReference type="InterPro" id="IPR000387">
    <property type="entry name" value="Tyr_Pase_dom"/>
</dbReference>
<dbReference type="Pfam" id="PF00041">
    <property type="entry name" value="fn3"/>
    <property type="match status" value="1"/>
</dbReference>
<keyword evidence="4" id="KW-0378">Hydrolase</keyword>
<dbReference type="EC" id="3.1.3.48" evidence="2"/>
<dbReference type="InterPro" id="IPR050348">
    <property type="entry name" value="Protein-Tyr_Phosphatase"/>
</dbReference>
<dbReference type="PRINTS" id="PR00700">
    <property type="entry name" value="PRTYPHPHTASE"/>
</dbReference>
<evidence type="ECO:0000256" key="4">
    <source>
        <dbReference type="ARBA" id="ARBA00022801"/>
    </source>
</evidence>
<keyword evidence="14" id="KW-0675">Receptor</keyword>
<evidence type="ECO:0000256" key="6">
    <source>
        <dbReference type="ARBA" id="ARBA00023136"/>
    </source>
</evidence>
<feature type="compositionally biased region" description="Polar residues" evidence="8">
    <location>
        <begin position="1078"/>
        <end position="1089"/>
    </location>
</feature>
<dbReference type="InterPro" id="IPR003595">
    <property type="entry name" value="Tyr_Pase_cat"/>
</dbReference>
<reference evidence="14" key="1">
    <citation type="submission" date="2025-08" db="UniProtKB">
        <authorList>
            <consortium name="RefSeq"/>
        </authorList>
    </citation>
    <scope>IDENTIFICATION</scope>
</reference>
<dbReference type="SMART" id="SM00060">
    <property type="entry name" value="FN3"/>
    <property type="match status" value="3"/>
</dbReference>
<accession>A0ABM1KFE6</accession>
<feature type="signal peptide" evidence="9">
    <location>
        <begin position="1"/>
        <end position="19"/>
    </location>
</feature>
<sequence>MFLWFKVLVFGLALVDTDAVDNVTTPPETTYHAKVDDLKNASSMQPTKPSTGISASTSQTPSDITTTTIEPATTPKDCSTYNFSVVNYTFDSYSVNAKVAGTHLSELQYVHSCDGCQWNKNNETVSGLQDCRSYKIHGHFLKCENSEFIQISKVPPVGSSLSATSVTDSTITLLWNTPQDCNSKYTYCCHSGAQNTDCTGRSIDEPHKEISVLAPNTNYSCKSEIFFENKMVNSKTIYIKTDFGKPGQPEIVNVTTFSRQISIHWQKPSNEQNGPIHGYKVHIRYPQDEPEDVYLNTSKLWNGLTPFTNYNVSVWAYTLNSHKVKIDGEQYVKLIQTDAEKPSDLESPVAFVRGKNNEVRVKCSGPNMLNGPNKTYILQWDGYLKQNDSCNFDLSLFFLTTYNFTIIVSNGRFQSKPIYIGITTSFYDLNKEKSRDSNESMRLVAPDDDKQLMNIEPIPAELLWESYKRKIADEGRLFLDEFQSIPRVFSKFSIRDARKPYNQNKNRYVDILPYDYNRVELSSIISDPGSEYINASHIDGFKEPRKYIAAQGPKDETMDDFWRMIWEQKATVIVMVTRCEEGNRNKCAKYWPSMEEETAYYGDIVVKISDCKVCPDYIIRKLHITNAIVRLYHLVSAGVGRTGTYIGIDAMLEGLETEGRVDVYGYVVKLRRQRCLMVQVETQYILIHQALVEYVQYGETEVSIPELHNYLNNLKKSYPLNDPSLLEAEFQRLPSYKNWQTQRAGNREENKSKNRSSVIPYDYNRVLFKHEEEGKRETELDSNDSSDEDSDCEESDKYINASYISGYWLQNAMIATQGPLLETISDFWSMIYQRKVKVIAMLTELKDDTQELCAQYWGEGKQTYDNLTVELKYTNCCSGYTLNLFDVTHVKRKETREVFQYQYHNWKAFGHPESPQDFITMIQSLRQKLPAPPISAEANMYNKNVPLVIHCGDGSQKTGIFCALLNLLDSADTEGVIDVFQVVKSLRKARPGMVSTFEDYQFLYDTVARVYPAQNGQLLKSKSQEHKVNIHNESEEEENANSSTKDVCILVQENENDVKLEDDSKVTADSREGESALNGPTTPVLTETA</sequence>
<evidence type="ECO:0000313" key="14">
    <source>
        <dbReference type="RefSeq" id="XP_015272433.1"/>
    </source>
</evidence>
<dbReference type="SMART" id="SM00194">
    <property type="entry name" value="PTPc"/>
    <property type="match status" value="2"/>
</dbReference>
<dbReference type="PROSITE" id="PS50853">
    <property type="entry name" value="FN3"/>
    <property type="match status" value="1"/>
</dbReference>
<evidence type="ECO:0000259" key="10">
    <source>
        <dbReference type="PROSITE" id="PS50055"/>
    </source>
</evidence>
<name>A0ABM1KFE6_GEKJA</name>
<evidence type="ECO:0000256" key="5">
    <source>
        <dbReference type="ARBA" id="ARBA00022912"/>
    </source>
</evidence>
<dbReference type="InterPro" id="IPR003961">
    <property type="entry name" value="FN3_dom"/>
</dbReference>
<dbReference type="SUPFAM" id="SSF49265">
    <property type="entry name" value="Fibronectin type III"/>
    <property type="match status" value="1"/>
</dbReference>
<evidence type="ECO:0000256" key="8">
    <source>
        <dbReference type="SAM" id="MobiDB-lite"/>
    </source>
</evidence>
<dbReference type="InterPro" id="IPR029021">
    <property type="entry name" value="Prot-tyrosine_phosphatase-like"/>
</dbReference>
<dbReference type="InterPro" id="IPR013783">
    <property type="entry name" value="Ig-like_fold"/>
</dbReference>
<dbReference type="SUPFAM" id="SSF52799">
    <property type="entry name" value="(Phosphotyrosine protein) phosphatases II"/>
    <property type="match status" value="2"/>
</dbReference>
<dbReference type="CDD" id="cd14558">
    <property type="entry name" value="R-PTP-C-2"/>
    <property type="match status" value="1"/>
</dbReference>
<dbReference type="PANTHER" id="PTHR19134:SF449">
    <property type="entry name" value="TYROSINE-PROTEIN PHOSPHATASE 1"/>
    <property type="match status" value="1"/>
</dbReference>
<dbReference type="CDD" id="cd00063">
    <property type="entry name" value="FN3"/>
    <property type="match status" value="2"/>
</dbReference>
<dbReference type="PROSITE" id="PS50055">
    <property type="entry name" value="TYR_PHOSPHATASE_PTP"/>
    <property type="match status" value="2"/>
</dbReference>
<feature type="chain" id="PRO_5046492852" description="protein-tyrosine-phosphatase" evidence="9">
    <location>
        <begin position="20"/>
        <end position="1089"/>
    </location>
</feature>
<feature type="compositionally biased region" description="Acidic residues" evidence="8">
    <location>
        <begin position="780"/>
        <end position="793"/>
    </location>
</feature>
<organism evidence="13 14">
    <name type="scientific">Gekko japonicus</name>
    <name type="common">Schlegel's Japanese gecko</name>
    <dbReference type="NCBI Taxonomy" id="146911"/>
    <lineage>
        <taxon>Eukaryota</taxon>
        <taxon>Metazoa</taxon>
        <taxon>Chordata</taxon>
        <taxon>Craniata</taxon>
        <taxon>Vertebrata</taxon>
        <taxon>Euteleostomi</taxon>
        <taxon>Lepidosauria</taxon>
        <taxon>Squamata</taxon>
        <taxon>Bifurcata</taxon>
        <taxon>Gekkota</taxon>
        <taxon>Gekkonidae</taxon>
        <taxon>Gekkoninae</taxon>
        <taxon>Gekko</taxon>
    </lineage>
</organism>
<evidence type="ECO:0000259" key="12">
    <source>
        <dbReference type="PROSITE" id="PS50853"/>
    </source>
</evidence>
<dbReference type="Proteomes" id="UP000694871">
    <property type="component" value="Unplaced"/>
</dbReference>
<dbReference type="SMART" id="SM00404">
    <property type="entry name" value="PTPc_motif"/>
    <property type="match status" value="2"/>
</dbReference>
<dbReference type="PANTHER" id="PTHR19134">
    <property type="entry name" value="RECEPTOR-TYPE TYROSINE-PROTEIN PHOSPHATASE"/>
    <property type="match status" value="1"/>
</dbReference>
<evidence type="ECO:0000313" key="13">
    <source>
        <dbReference type="Proteomes" id="UP000694871"/>
    </source>
</evidence>
<proteinExistence type="predicted"/>
<feature type="region of interest" description="Disordered" evidence="8">
    <location>
        <begin position="37"/>
        <end position="64"/>
    </location>
</feature>
<dbReference type="Pfam" id="PF00102">
    <property type="entry name" value="Y_phosphatase"/>
    <property type="match status" value="3"/>
</dbReference>
<dbReference type="InterPro" id="IPR000242">
    <property type="entry name" value="PTP_cat"/>
</dbReference>
<dbReference type="RefSeq" id="XP_015272433.1">
    <property type="nucleotide sequence ID" value="XM_015416947.1"/>
</dbReference>
<keyword evidence="5" id="KW-0904">Protein phosphatase</keyword>
<comment type="catalytic activity">
    <reaction evidence="7">
        <text>O-phospho-L-tyrosyl-[protein] + H2O = L-tyrosyl-[protein] + phosphate</text>
        <dbReference type="Rhea" id="RHEA:10684"/>
        <dbReference type="Rhea" id="RHEA-COMP:10136"/>
        <dbReference type="Rhea" id="RHEA-COMP:20101"/>
        <dbReference type="ChEBI" id="CHEBI:15377"/>
        <dbReference type="ChEBI" id="CHEBI:43474"/>
        <dbReference type="ChEBI" id="CHEBI:46858"/>
        <dbReference type="ChEBI" id="CHEBI:61978"/>
        <dbReference type="EC" id="3.1.3.48"/>
    </reaction>
</comment>
<feature type="compositionally biased region" description="Polar residues" evidence="8">
    <location>
        <begin position="40"/>
        <end position="55"/>
    </location>
</feature>
<feature type="domain" description="Fibronectin type-III" evidence="12">
    <location>
        <begin position="245"/>
        <end position="340"/>
    </location>
</feature>
<feature type="domain" description="Tyrosine-protein phosphatase" evidence="10">
    <location>
        <begin position="478"/>
        <end position="694"/>
    </location>
</feature>
<evidence type="ECO:0000256" key="3">
    <source>
        <dbReference type="ARBA" id="ARBA00022729"/>
    </source>
</evidence>
<dbReference type="Gene3D" id="2.60.40.10">
    <property type="entry name" value="Immunoglobulins"/>
    <property type="match status" value="2"/>
</dbReference>
<feature type="domain" description="Tyrosine-protein phosphatase" evidence="10">
    <location>
        <begin position="726"/>
        <end position="1010"/>
    </location>
</feature>
<feature type="compositionally biased region" description="Basic and acidic residues" evidence="8">
    <location>
        <begin position="1056"/>
        <end position="1074"/>
    </location>
</feature>
<evidence type="ECO:0000256" key="2">
    <source>
        <dbReference type="ARBA" id="ARBA00013064"/>
    </source>
</evidence>
<feature type="region of interest" description="Disordered" evidence="8">
    <location>
        <begin position="774"/>
        <end position="793"/>
    </location>
</feature>
<dbReference type="PROSITE" id="PS50056">
    <property type="entry name" value="TYR_PHOSPHATASE_2"/>
    <property type="match status" value="2"/>
</dbReference>
<evidence type="ECO:0000256" key="7">
    <source>
        <dbReference type="ARBA" id="ARBA00051722"/>
    </source>
</evidence>
<keyword evidence="3 9" id="KW-0732">Signal</keyword>
<comment type="subcellular location">
    <subcellularLocation>
        <location evidence="1">Membrane</location>
        <topology evidence="1">Single-pass membrane protein</topology>
    </subcellularLocation>
</comment>
<dbReference type="InterPro" id="IPR036116">
    <property type="entry name" value="FN3_sf"/>
</dbReference>
<dbReference type="Gene3D" id="3.90.190.10">
    <property type="entry name" value="Protein tyrosine phosphatase superfamily"/>
    <property type="match status" value="3"/>
</dbReference>
<dbReference type="GeneID" id="107115274"/>
<protein>
    <recommendedName>
        <fullName evidence="2">protein-tyrosine-phosphatase</fullName>
        <ecNumber evidence="2">3.1.3.48</ecNumber>
    </recommendedName>
</protein>